<organism evidence="1">
    <name type="scientific">Anguilla anguilla</name>
    <name type="common">European freshwater eel</name>
    <name type="synonym">Muraena anguilla</name>
    <dbReference type="NCBI Taxonomy" id="7936"/>
    <lineage>
        <taxon>Eukaryota</taxon>
        <taxon>Metazoa</taxon>
        <taxon>Chordata</taxon>
        <taxon>Craniata</taxon>
        <taxon>Vertebrata</taxon>
        <taxon>Euteleostomi</taxon>
        <taxon>Actinopterygii</taxon>
        <taxon>Neopterygii</taxon>
        <taxon>Teleostei</taxon>
        <taxon>Anguilliformes</taxon>
        <taxon>Anguillidae</taxon>
        <taxon>Anguilla</taxon>
    </lineage>
</organism>
<dbReference type="AlphaFoldDB" id="A0A0E9VEW2"/>
<dbReference type="EMBL" id="GBXM01032036">
    <property type="protein sequence ID" value="JAH76541.1"/>
    <property type="molecule type" value="Transcribed_RNA"/>
</dbReference>
<sequence length="20" mass="2290">MNIIFEENAGTTGYNQVLFK</sequence>
<name>A0A0E9VEW2_ANGAN</name>
<accession>A0A0E9VEW2</accession>
<proteinExistence type="predicted"/>
<protein>
    <submittedName>
        <fullName evidence="1">Uncharacterized protein</fullName>
    </submittedName>
</protein>
<evidence type="ECO:0000313" key="1">
    <source>
        <dbReference type="EMBL" id="JAH76541.1"/>
    </source>
</evidence>
<reference evidence="1" key="1">
    <citation type="submission" date="2014-11" db="EMBL/GenBank/DDBJ databases">
        <authorList>
            <person name="Amaro Gonzalez C."/>
        </authorList>
    </citation>
    <scope>NUCLEOTIDE SEQUENCE</scope>
</reference>
<reference evidence="1" key="2">
    <citation type="journal article" date="2015" name="Fish Shellfish Immunol.">
        <title>Early steps in the European eel (Anguilla anguilla)-Vibrio vulnificus interaction in the gills: Role of the RtxA13 toxin.</title>
        <authorList>
            <person name="Callol A."/>
            <person name="Pajuelo D."/>
            <person name="Ebbesson L."/>
            <person name="Teles M."/>
            <person name="MacKenzie S."/>
            <person name="Amaro C."/>
        </authorList>
    </citation>
    <scope>NUCLEOTIDE SEQUENCE</scope>
</reference>